<gene>
    <name evidence="3" type="ORF">PSQ19_02055</name>
</gene>
<dbReference type="SMART" id="SM00044">
    <property type="entry name" value="CYCc"/>
    <property type="match status" value="1"/>
</dbReference>
<name>A0ABY7YNY7_9HYPH</name>
<dbReference type="InterPro" id="IPR050697">
    <property type="entry name" value="Adenylyl/Guanylyl_Cyclase_3/4"/>
</dbReference>
<dbReference type="PANTHER" id="PTHR43081:SF1">
    <property type="entry name" value="ADENYLATE CYCLASE, TERMINAL-DIFFERENTIATION SPECIFIC"/>
    <property type="match status" value="1"/>
</dbReference>
<reference evidence="3 4" key="1">
    <citation type="submission" date="2023-02" db="EMBL/GenBank/DDBJ databases">
        <title>Devosia algicola sp. nov., isolated from the phycosphere of marine algae.</title>
        <authorList>
            <person name="Kim J.M."/>
            <person name="Lee J.K."/>
            <person name="Choi B.J."/>
            <person name="Bayburt H."/>
            <person name="Jeon C.O."/>
        </authorList>
    </citation>
    <scope>NUCLEOTIDE SEQUENCE [LARGE SCALE GENOMIC DNA]</scope>
    <source>
        <strain evidence="3 4">G20-9</strain>
    </source>
</reference>
<organism evidence="3 4">
    <name type="scientific">Devosia algicola</name>
    <dbReference type="NCBI Taxonomy" id="3026418"/>
    <lineage>
        <taxon>Bacteria</taxon>
        <taxon>Pseudomonadati</taxon>
        <taxon>Pseudomonadota</taxon>
        <taxon>Alphaproteobacteria</taxon>
        <taxon>Hyphomicrobiales</taxon>
        <taxon>Devosiaceae</taxon>
        <taxon>Devosia</taxon>
    </lineage>
</organism>
<dbReference type="Gene3D" id="3.30.70.1230">
    <property type="entry name" value="Nucleotide cyclase"/>
    <property type="match status" value="1"/>
</dbReference>
<evidence type="ECO:0000313" key="3">
    <source>
        <dbReference type="EMBL" id="WDR03018.1"/>
    </source>
</evidence>
<feature type="domain" description="Guanylate cyclase" evidence="2">
    <location>
        <begin position="451"/>
        <end position="584"/>
    </location>
</feature>
<dbReference type="InterPro" id="IPR007890">
    <property type="entry name" value="CHASE2"/>
</dbReference>
<dbReference type="CDD" id="cd07302">
    <property type="entry name" value="CHD"/>
    <property type="match status" value="1"/>
</dbReference>
<sequence length="701" mass="73511">MGNWRSTAFVLGIVLVGLLTILRATDPYPLRVAREATFDLFQQIQPRPPLDLPVRIVDIDEASMAALGQWPWKRTILANLTDRLTELGAAAIAFDILFAEPDRRDSADRGQGGDAAFAKALGQSPSILGLGDNAGSQKLPAQPKSGIALTGDAPLAALPTITGATLPLPQLLDATDGMGVVSLAQGAGGGVVRRLPLLWQSQGQVYPALSVEALRIAMGVSTLVVLGDTTGAAAIDGLRIGDLTVPTTADGSLWLYYRRLDPAMSISAAAVLDEDSDALAPEISGHIVLVGASATGLGDVRAGALGADVSGVSIHAQAIEQMLSGKFLNRADWVGGLEMALFALTGLAITVLTTMSGPIVGLVFSLVATALAVTACWLAFSQWGLLIDPSFTFLGALTVYAAMAFFQFASTDADRRKIRNAFGHYVAPTLLTQIENNPGELRLGGEIRELTVLFSDVRNFTGISERLPPAALVRLLNTIFGAMGDEITGQLGTIDKFMGDAVMAFWNAPIAVPDHPRHACTAALAMRVALTTLNRHNHPGLGGEPVAVGIGIATGPALIGNMGLESRFDYSCIGETVNLSSRIEGACRAVGYDILVTKAVRDLAPDLAYLPAGSLALKGISSREPVYILVGDASLAASANFKSLTGHHEQLLLTLGDKTASTMALDQCRAVAKQVEPGLMSFYARIAERTADFCPDKATSP</sequence>
<dbReference type="RefSeq" id="WP_282219420.1">
    <property type="nucleotide sequence ID" value="NZ_CP118246.1"/>
</dbReference>
<dbReference type="Pfam" id="PF05226">
    <property type="entry name" value="CHASE2"/>
    <property type="match status" value="1"/>
</dbReference>
<keyword evidence="1" id="KW-1133">Transmembrane helix</keyword>
<dbReference type="SMART" id="SM01080">
    <property type="entry name" value="CHASE2"/>
    <property type="match status" value="1"/>
</dbReference>
<dbReference type="PANTHER" id="PTHR43081">
    <property type="entry name" value="ADENYLATE CYCLASE, TERMINAL-DIFFERENTIATION SPECIFIC-RELATED"/>
    <property type="match status" value="1"/>
</dbReference>
<dbReference type="EMBL" id="CP118246">
    <property type="protein sequence ID" value="WDR03018.1"/>
    <property type="molecule type" value="Genomic_DNA"/>
</dbReference>
<keyword evidence="1" id="KW-0812">Transmembrane</keyword>
<evidence type="ECO:0000313" key="4">
    <source>
        <dbReference type="Proteomes" id="UP001220530"/>
    </source>
</evidence>
<keyword evidence="1" id="KW-0472">Membrane</keyword>
<dbReference type="InterPro" id="IPR001054">
    <property type="entry name" value="A/G_cyclase"/>
</dbReference>
<proteinExistence type="predicted"/>
<evidence type="ECO:0000256" key="1">
    <source>
        <dbReference type="SAM" id="Phobius"/>
    </source>
</evidence>
<feature type="transmembrane region" description="Helical" evidence="1">
    <location>
        <begin position="392"/>
        <end position="409"/>
    </location>
</feature>
<feature type="transmembrane region" description="Helical" evidence="1">
    <location>
        <begin position="333"/>
        <end position="352"/>
    </location>
</feature>
<keyword evidence="4" id="KW-1185">Reference proteome</keyword>
<dbReference type="InterPro" id="IPR029787">
    <property type="entry name" value="Nucleotide_cyclase"/>
</dbReference>
<dbReference type="Proteomes" id="UP001220530">
    <property type="component" value="Chromosome"/>
</dbReference>
<accession>A0ABY7YNY7</accession>
<feature type="transmembrane region" description="Helical" evidence="1">
    <location>
        <begin position="359"/>
        <end position="380"/>
    </location>
</feature>
<dbReference type="SUPFAM" id="SSF55073">
    <property type="entry name" value="Nucleotide cyclase"/>
    <property type="match status" value="1"/>
</dbReference>
<dbReference type="Pfam" id="PF00211">
    <property type="entry name" value="Guanylate_cyc"/>
    <property type="match status" value="1"/>
</dbReference>
<dbReference type="PROSITE" id="PS50125">
    <property type="entry name" value="GUANYLATE_CYCLASE_2"/>
    <property type="match status" value="1"/>
</dbReference>
<evidence type="ECO:0000259" key="2">
    <source>
        <dbReference type="PROSITE" id="PS50125"/>
    </source>
</evidence>
<protein>
    <submittedName>
        <fullName evidence="3">Adenylate/guanylate cyclase domain-containing protein</fullName>
    </submittedName>
</protein>